<name>A0A7V2ZMJ2_9BACT</name>
<reference evidence="1" key="1">
    <citation type="journal article" date="2020" name="mSystems">
        <title>Genome- and Community-Level Interaction Insights into Carbon Utilization and Element Cycling Functions of Hydrothermarchaeota in Hydrothermal Sediment.</title>
        <authorList>
            <person name="Zhou Z."/>
            <person name="Liu Y."/>
            <person name="Xu W."/>
            <person name="Pan J."/>
            <person name="Luo Z.H."/>
            <person name="Li M."/>
        </authorList>
    </citation>
    <scope>NUCLEOTIDE SEQUENCE [LARGE SCALE GENOMIC DNA]</scope>
    <source>
        <strain evidence="1">SpSt-479</strain>
    </source>
</reference>
<dbReference type="EMBL" id="DSUJ01000011">
    <property type="protein sequence ID" value="HFI92744.1"/>
    <property type="molecule type" value="Genomic_DNA"/>
</dbReference>
<evidence type="ECO:0000313" key="1">
    <source>
        <dbReference type="EMBL" id="HFI92744.1"/>
    </source>
</evidence>
<comment type="caution">
    <text evidence="1">The sequence shown here is derived from an EMBL/GenBank/DDBJ whole genome shotgun (WGS) entry which is preliminary data.</text>
</comment>
<organism evidence="1">
    <name type="scientific">Ignavibacterium album</name>
    <dbReference type="NCBI Taxonomy" id="591197"/>
    <lineage>
        <taxon>Bacteria</taxon>
        <taxon>Pseudomonadati</taxon>
        <taxon>Ignavibacteriota</taxon>
        <taxon>Ignavibacteria</taxon>
        <taxon>Ignavibacteriales</taxon>
        <taxon>Ignavibacteriaceae</taxon>
        <taxon>Ignavibacterium</taxon>
    </lineage>
</organism>
<dbReference type="AlphaFoldDB" id="A0A7V2ZMJ2"/>
<sequence length="769" mass="81266">MKRITIFFALLVVAMISGKIIAQGIPQTINFQGVLKDASGNIVSNGDYNITFKIYNAESGGTALWTETKLVNVVNGVFSTQLGSITPITLPFDVAYWLGVTVGSNPEMTPRTAFTSVPYSRISLTVPDNSLTANKISNGQVVKSLNGLKDNINLVAGSNVTITPSGNDLTISAASGAGGTVTQVNTGAGLTGGPITTTGTISIANDGVTTAMIQNNSVTSTKIADGTIVTTDLSDNSVTSAKIADGTITTTDLGDNSVTSAKITDGTIGTSDLANNSVTTDKIVDATITANDIGNTQVVKSINSLKDNVNLVAGSNITITPSGNNLTIASTSGGVGGSGTTNYIPLFTGSTTLGNSVIYQSGSKLGIGTTILNDYSLTINSSPTAGLGLKITRMDGGLGMAFLEESQPVGEKGWSFDIYQKKFRIQATQDNGFTIIKNLMTFDRNGNVGIGTISPQYPLHISTNRKYAGYFTSDSLSHSTHVIHGEFTGTGSFDAIGVYGKSIPAEYYGYGGYFEGGYVGVYGKVLPTGNHDYYGVIGFVDSGTGTNYGVHGTASGGYNSYGVVGNAFSGSNNTYGIYGNALYGTISYGVFGFAGGGTTNWAGYFYGNVNVTGTLSKGGGSFKIDHPLDPQNKYLYHSFVESPDMKNVYDGTVVTDASGYATVTLPDWFEALNKDFRYQLTVIGDFAQAIIAQEIQNNQFSIRTDKPNVKVSWQVTGIRKDPFAEKNRIPVEEYKQGDDVGKYLYPEAYGQPETMGIDYKHKIRDKERK</sequence>
<proteinExistence type="predicted"/>
<accession>A0A7V2ZMJ2</accession>
<protein>
    <submittedName>
        <fullName evidence="1">Uncharacterized protein</fullName>
    </submittedName>
</protein>
<gene>
    <name evidence="1" type="ORF">ENS31_14590</name>
</gene>